<dbReference type="InterPro" id="IPR002582">
    <property type="entry name" value="ACPS"/>
</dbReference>
<name>A0AAJ0DC88_9PEZI</name>
<dbReference type="AlphaFoldDB" id="A0AAJ0DC88"/>
<gene>
    <name evidence="4" type="ORF">LTR09_007593</name>
</gene>
<keyword evidence="1" id="KW-0808">Transferase</keyword>
<dbReference type="InterPro" id="IPR037143">
    <property type="entry name" value="4-PPantetheinyl_Trfase_dom_sf"/>
</dbReference>
<protein>
    <recommendedName>
        <fullName evidence="3">4'-phosphopantetheinyl transferase domain-containing protein</fullName>
    </recommendedName>
</protein>
<evidence type="ECO:0000313" key="4">
    <source>
        <dbReference type="EMBL" id="KAK3051197.1"/>
    </source>
</evidence>
<comment type="caution">
    <text evidence="4">The sequence shown here is derived from an EMBL/GenBank/DDBJ whole genome shotgun (WGS) entry which is preliminary data.</text>
</comment>
<evidence type="ECO:0000259" key="3">
    <source>
        <dbReference type="Pfam" id="PF01648"/>
    </source>
</evidence>
<dbReference type="Gene3D" id="3.90.470.20">
    <property type="entry name" value="4'-phosphopantetheinyl transferase domain"/>
    <property type="match status" value="1"/>
</dbReference>
<dbReference type="InterPro" id="IPR008278">
    <property type="entry name" value="4-PPantetheinyl_Trfase_dom"/>
</dbReference>
<sequence>MPLRPFPYQLNIGTDIASIERIRRLVGKDDHHPRHLVAFLKRVLTRRERLQFWSRYGKYDMRNLKSAAPVHHFLAGRFAAKEATIKAVSSRRQNMSFHDIVIRTPVFGEEMSAIILDKQDTDGRPIQHEVALLAKAETHHQPRTSNKRDRQFGNDKAENAFESAWPTPSTDATPSQQSLPEENAAGAPQAAVMEENVDDGVELSGSIAKISISHDGDYATAVCLAAEESQEGDVGGEAAARGYIISNDTRR</sequence>
<organism evidence="4 5">
    <name type="scientific">Extremus antarcticus</name>
    <dbReference type="NCBI Taxonomy" id="702011"/>
    <lineage>
        <taxon>Eukaryota</taxon>
        <taxon>Fungi</taxon>
        <taxon>Dikarya</taxon>
        <taxon>Ascomycota</taxon>
        <taxon>Pezizomycotina</taxon>
        <taxon>Dothideomycetes</taxon>
        <taxon>Dothideomycetidae</taxon>
        <taxon>Mycosphaerellales</taxon>
        <taxon>Extremaceae</taxon>
        <taxon>Extremus</taxon>
    </lineage>
</organism>
<feature type="compositionally biased region" description="Polar residues" evidence="2">
    <location>
        <begin position="166"/>
        <end position="180"/>
    </location>
</feature>
<dbReference type="GO" id="GO:0006633">
    <property type="term" value="P:fatty acid biosynthetic process"/>
    <property type="evidence" value="ECO:0007669"/>
    <property type="project" value="InterPro"/>
</dbReference>
<evidence type="ECO:0000256" key="1">
    <source>
        <dbReference type="ARBA" id="ARBA00022679"/>
    </source>
</evidence>
<dbReference type="Proteomes" id="UP001271007">
    <property type="component" value="Unassembled WGS sequence"/>
</dbReference>
<reference evidence="4" key="1">
    <citation type="submission" date="2023-04" db="EMBL/GenBank/DDBJ databases">
        <title>Black Yeasts Isolated from many extreme environments.</title>
        <authorList>
            <person name="Coleine C."/>
            <person name="Stajich J.E."/>
            <person name="Selbmann L."/>
        </authorList>
    </citation>
    <scope>NUCLEOTIDE SEQUENCE</scope>
    <source>
        <strain evidence="4">CCFEE 5312</strain>
    </source>
</reference>
<evidence type="ECO:0000256" key="2">
    <source>
        <dbReference type="SAM" id="MobiDB-lite"/>
    </source>
</evidence>
<proteinExistence type="inferred from homology"/>
<feature type="region of interest" description="Disordered" evidence="2">
    <location>
        <begin position="160"/>
        <end position="189"/>
    </location>
</feature>
<dbReference type="GO" id="GO:0008897">
    <property type="term" value="F:holo-[acyl-carrier-protein] synthase activity"/>
    <property type="evidence" value="ECO:0007669"/>
    <property type="project" value="InterPro"/>
</dbReference>
<dbReference type="SUPFAM" id="SSF56214">
    <property type="entry name" value="4'-phosphopantetheinyl transferase"/>
    <property type="match status" value="1"/>
</dbReference>
<feature type="domain" description="4'-phosphopantetheinyl transferase" evidence="3">
    <location>
        <begin position="12"/>
        <end position="109"/>
    </location>
</feature>
<dbReference type="GO" id="GO:0000287">
    <property type="term" value="F:magnesium ion binding"/>
    <property type="evidence" value="ECO:0007669"/>
    <property type="project" value="InterPro"/>
</dbReference>
<dbReference type="HAMAP" id="MF_00101">
    <property type="entry name" value="AcpS"/>
    <property type="match status" value="1"/>
</dbReference>
<dbReference type="Pfam" id="PF01648">
    <property type="entry name" value="ACPS"/>
    <property type="match status" value="1"/>
</dbReference>
<dbReference type="EMBL" id="JAWDJX010000027">
    <property type="protein sequence ID" value="KAK3051197.1"/>
    <property type="molecule type" value="Genomic_DNA"/>
</dbReference>
<accession>A0AAJ0DC88</accession>
<keyword evidence="5" id="KW-1185">Reference proteome</keyword>
<evidence type="ECO:0000313" key="5">
    <source>
        <dbReference type="Proteomes" id="UP001271007"/>
    </source>
</evidence>